<keyword evidence="1" id="KW-0472">Membrane</keyword>
<organism evidence="2 3">
    <name type="scientific">Kribbella albertanoniae</name>
    <dbReference type="NCBI Taxonomy" id="1266829"/>
    <lineage>
        <taxon>Bacteria</taxon>
        <taxon>Bacillati</taxon>
        <taxon>Actinomycetota</taxon>
        <taxon>Actinomycetes</taxon>
        <taxon>Propionibacteriales</taxon>
        <taxon>Kribbellaceae</taxon>
        <taxon>Kribbella</taxon>
    </lineage>
</organism>
<dbReference type="InterPro" id="IPR011044">
    <property type="entry name" value="Quino_amine_DH_bsu"/>
</dbReference>
<comment type="caution">
    <text evidence="2">The sequence shown here is derived from an EMBL/GenBank/DDBJ whole genome shotgun (WGS) entry which is preliminary data.</text>
</comment>
<feature type="transmembrane region" description="Helical" evidence="1">
    <location>
        <begin position="38"/>
        <end position="62"/>
    </location>
</feature>
<dbReference type="SUPFAM" id="SSF50969">
    <property type="entry name" value="YVTN repeat-like/Quinoprotein amine dehydrogenase"/>
    <property type="match status" value="1"/>
</dbReference>
<dbReference type="OrthoDB" id="3825276at2"/>
<keyword evidence="1" id="KW-1133">Transmembrane helix</keyword>
<evidence type="ECO:0008006" key="4">
    <source>
        <dbReference type="Google" id="ProtNLM"/>
    </source>
</evidence>
<dbReference type="EMBL" id="SMKA01000056">
    <property type="protein sequence ID" value="TDC29659.1"/>
    <property type="molecule type" value="Genomic_DNA"/>
</dbReference>
<dbReference type="RefSeq" id="WP_132407070.1">
    <property type="nucleotide sequence ID" value="NZ_SMKA01000056.1"/>
</dbReference>
<keyword evidence="3" id="KW-1185">Reference proteome</keyword>
<protein>
    <recommendedName>
        <fullName evidence="4">WD40 repeat domain-containing protein</fullName>
    </recommendedName>
</protein>
<accession>A0A4R4Q439</accession>
<name>A0A4R4Q439_9ACTN</name>
<reference evidence="2 3" key="1">
    <citation type="submission" date="2019-03" db="EMBL/GenBank/DDBJ databases">
        <title>Draft genome sequences of novel Actinobacteria.</title>
        <authorList>
            <person name="Sahin N."/>
            <person name="Ay H."/>
            <person name="Saygin H."/>
        </authorList>
    </citation>
    <scope>NUCLEOTIDE SEQUENCE [LARGE SCALE GENOMIC DNA]</scope>
    <source>
        <strain evidence="2 3">JCM 30547</strain>
    </source>
</reference>
<evidence type="ECO:0000256" key="1">
    <source>
        <dbReference type="SAM" id="Phobius"/>
    </source>
</evidence>
<dbReference type="Proteomes" id="UP000295075">
    <property type="component" value="Unassembled WGS sequence"/>
</dbReference>
<keyword evidence="1" id="KW-0812">Transmembrane</keyword>
<dbReference type="Gene3D" id="2.120.10.30">
    <property type="entry name" value="TolB, C-terminal domain"/>
    <property type="match status" value="1"/>
</dbReference>
<proteinExistence type="predicted"/>
<evidence type="ECO:0000313" key="3">
    <source>
        <dbReference type="Proteomes" id="UP000295075"/>
    </source>
</evidence>
<gene>
    <name evidence="2" type="ORF">E1261_15190</name>
</gene>
<dbReference type="InterPro" id="IPR011042">
    <property type="entry name" value="6-blade_b-propeller_TolB-like"/>
</dbReference>
<dbReference type="AlphaFoldDB" id="A0A4R4Q439"/>
<evidence type="ECO:0000313" key="2">
    <source>
        <dbReference type="EMBL" id="TDC29659.1"/>
    </source>
</evidence>
<sequence length="400" mass="42367">MNDTESRLRDYLDTKAATVPANEQGPGLFAETTPRRPLWPMLATAASVAAVLALTVTVLTHLGPDNASPASPPAPLTDAAPKVPFSITGDAPNFKGSVHDGPRTVRLPEFITPVKARVGGGWLTEYYDQVDPGLDPHVGILKANGTFHRLGPKKALAAVLSPDGKQVAMSTYPTSTTTGIAVYDIASGTEVSSIASPGRMAGPMSWNTDGVWLDSGDPFSKDRLYVWKPGEPKAQPVQVPEGFEMTTTTPDSNIVVVSKGPARKVSGAGENFKKTTDPKPSDVCLQIGVLRDGAIDVQREHCDQGVQGPAAALSPDGAKVVNLTSKLTIDVATGKTTKLDLPDSIENWPAPVFEDATKLLVVTRPGIGEGPQRLHRCEVTTGECKLLRTEKDNQITLAAR</sequence>